<gene>
    <name evidence="2" type="ORF">WN944_006855</name>
</gene>
<protein>
    <recommendedName>
        <fullName evidence="1">Piwi domain-containing protein</fullName>
    </recommendedName>
</protein>
<evidence type="ECO:0000313" key="3">
    <source>
        <dbReference type="Proteomes" id="UP001428341"/>
    </source>
</evidence>
<dbReference type="AlphaFoldDB" id="A0AAP0MRB5"/>
<dbReference type="Pfam" id="PF02171">
    <property type="entry name" value="Piwi"/>
    <property type="match status" value="1"/>
</dbReference>
<dbReference type="SUPFAM" id="SSF53098">
    <property type="entry name" value="Ribonuclease H-like"/>
    <property type="match status" value="1"/>
</dbReference>
<organism evidence="2 3">
    <name type="scientific">Citrus x changshan-huyou</name>
    <dbReference type="NCBI Taxonomy" id="2935761"/>
    <lineage>
        <taxon>Eukaryota</taxon>
        <taxon>Viridiplantae</taxon>
        <taxon>Streptophyta</taxon>
        <taxon>Embryophyta</taxon>
        <taxon>Tracheophyta</taxon>
        <taxon>Spermatophyta</taxon>
        <taxon>Magnoliopsida</taxon>
        <taxon>eudicotyledons</taxon>
        <taxon>Gunneridae</taxon>
        <taxon>Pentapetalae</taxon>
        <taxon>rosids</taxon>
        <taxon>malvids</taxon>
        <taxon>Sapindales</taxon>
        <taxon>Rutaceae</taxon>
        <taxon>Aurantioideae</taxon>
        <taxon>Citrus</taxon>
    </lineage>
</organism>
<dbReference type="InterPro" id="IPR036397">
    <property type="entry name" value="RNaseH_sf"/>
</dbReference>
<keyword evidence="3" id="KW-1185">Reference proteome</keyword>
<dbReference type="PANTHER" id="PTHR22891">
    <property type="entry name" value="EUKARYOTIC TRANSLATION INITIATION FACTOR 2C"/>
    <property type="match status" value="1"/>
</dbReference>
<dbReference type="GO" id="GO:0003676">
    <property type="term" value="F:nucleic acid binding"/>
    <property type="evidence" value="ECO:0007669"/>
    <property type="project" value="InterPro"/>
</dbReference>
<dbReference type="EMBL" id="JBCGBO010000003">
    <property type="protein sequence ID" value="KAK9214855.1"/>
    <property type="molecule type" value="Genomic_DNA"/>
</dbReference>
<feature type="domain" description="Piwi" evidence="1">
    <location>
        <begin position="85"/>
        <end position="158"/>
    </location>
</feature>
<dbReference type="InterPro" id="IPR003165">
    <property type="entry name" value="Piwi"/>
</dbReference>
<evidence type="ECO:0000313" key="2">
    <source>
        <dbReference type="EMBL" id="KAK9214855.1"/>
    </source>
</evidence>
<dbReference type="InterPro" id="IPR012337">
    <property type="entry name" value="RNaseH-like_sf"/>
</dbReference>
<dbReference type="SMART" id="SM00950">
    <property type="entry name" value="Piwi"/>
    <property type="match status" value="1"/>
</dbReference>
<sequence>MKDKKEEQNESRRLNYKQPFMHHSHVQPFRSSLFLIYCIPFAIKKLASLNTVTDLKHLENTCHSQSHFNLKHVRVLRRLLVDLFISYFREGVSESQLAQVLSIELGQTIEACKWSPKFTVIVAQKNHHAKFFQSRSTVIDKGVCHPRNNYFYLCAHAGVIRNLEGYRLTSCCCDQMMFSVGLTYYCLQLGHTVAYTLSCSNDEIGFSADDLQEPVHSLSYFSEEVAAILLQPHDLVAVECWKRSTLLVNEVP</sequence>
<proteinExistence type="predicted"/>
<reference evidence="2 3" key="1">
    <citation type="submission" date="2024-05" db="EMBL/GenBank/DDBJ databases">
        <title>Haplotype-resolved chromosome-level genome assembly of Huyou (Citrus changshanensis).</title>
        <authorList>
            <person name="Miao C."/>
            <person name="Chen W."/>
            <person name="Wu Y."/>
            <person name="Wang L."/>
            <person name="Zhao S."/>
            <person name="Grierson D."/>
            <person name="Xu C."/>
            <person name="Chen K."/>
        </authorList>
    </citation>
    <scope>NUCLEOTIDE SEQUENCE [LARGE SCALE GENOMIC DNA]</scope>
    <source>
        <strain evidence="2">01-14</strain>
        <tissue evidence="2">Leaf</tissue>
    </source>
</reference>
<comment type="caution">
    <text evidence="2">The sequence shown here is derived from an EMBL/GenBank/DDBJ whole genome shotgun (WGS) entry which is preliminary data.</text>
</comment>
<name>A0AAP0MRB5_9ROSI</name>
<dbReference type="PROSITE" id="PS50822">
    <property type="entry name" value="PIWI"/>
    <property type="match status" value="1"/>
</dbReference>
<dbReference type="Gene3D" id="3.30.420.10">
    <property type="entry name" value="Ribonuclease H-like superfamily/Ribonuclease H"/>
    <property type="match status" value="1"/>
</dbReference>
<dbReference type="Proteomes" id="UP001428341">
    <property type="component" value="Unassembled WGS sequence"/>
</dbReference>
<accession>A0AAP0MRB5</accession>
<evidence type="ECO:0000259" key="1">
    <source>
        <dbReference type="PROSITE" id="PS50822"/>
    </source>
</evidence>